<evidence type="ECO:0000256" key="4">
    <source>
        <dbReference type="SAM" id="MobiDB-lite"/>
    </source>
</evidence>
<dbReference type="AlphaFoldDB" id="A0A9W8A5P8"/>
<feature type="domain" description="Myb-like" evidence="5">
    <location>
        <begin position="454"/>
        <end position="503"/>
    </location>
</feature>
<dbReference type="PROSITE" id="PS50090">
    <property type="entry name" value="MYB_LIKE"/>
    <property type="match status" value="4"/>
</dbReference>
<dbReference type="Proteomes" id="UP001150538">
    <property type="component" value="Unassembled WGS sequence"/>
</dbReference>
<feature type="domain" description="Myb-like" evidence="5">
    <location>
        <begin position="380"/>
        <end position="441"/>
    </location>
</feature>
<comment type="subcellular location">
    <subcellularLocation>
        <location evidence="1">Nucleus</location>
    </subcellularLocation>
</comment>
<keyword evidence="7" id="KW-0371">Homeobox</keyword>
<name>A0A9W8A5P8_9FUNG</name>
<feature type="domain" description="HTH myb-type" evidence="6">
    <location>
        <begin position="723"/>
        <end position="752"/>
    </location>
</feature>
<dbReference type="InterPro" id="IPR009057">
    <property type="entry name" value="Homeodomain-like_sf"/>
</dbReference>
<evidence type="ECO:0000256" key="1">
    <source>
        <dbReference type="ARBA" id="ARBA00004123"/>
    </source>
</evidence>
<evidence type="ECO:0000259" key="5">
    <source>
        <dbReference type="PROSITE" id="PS50090"/>
    </source>
</evidence>
<proteinExistence type="predicted"/>
<dbReference type="PROSITE" id="PS51294">
    <property type="entry name" value="HTH_MYB"/>
    <property type="match status" value="1"/>
</dbReference>
<comment type="caution">
    <text evidence="7">The sequence shown here is derived from an EMBL/GenBank/DDBJ whole genome shotgun (WGS) entry which is preliminary data.</text>
</comment>
<gene>
    <name evidence="7" type="primary">TTF1</name>
    <name evidence="7" type="ORF">H4219_001826</name>
</gene>
<dbReference type="SMART" id="SM00717">
    <property type="entry name" value="SANT"/>
    <property type="match status" value="4"/>
</dbReference>
<feature type="domain" description="Myb-like" evidence="5">
    <location>
        <begin position="694"/>
        <end position="748"/>
    </location>
</feature>
<evidence type="ECO:0000256" key="2">
    <source>
        <dbReference type="ARBA" id="ARBA00023125"/>
    </source>
</evidence>
<dbReference type="PANTHER" id="PTHR46380">
    <property type="entry name" value="CYCLIN-D-BINDING MYB-LIKE TRANSCRIPTION FACTOR 1"/>
    <property type="match status" value="1"/>
</dbReference>
<dbReference type="GO" id="GO:0000978">
    <property type="term" value="F:RNA polymerase II cis-regulatory region sequence-specific DNA binding"/>
    <property type="evidence" value="ECO:0007669"/>
    <property type="project" value="TreeGrafter"/>
</dbReference>
<dbReference type="PANTHER" id="PTHR46380:SF2">
    <property type="entry name" value="CYCLIN-D-BINDING MYB-LIKE TRANSCRIPTION FACTOR 1"/>
    <property type="match status" value="1"/>
</dbReference>
<accession>A0A9W8A5P8</accession>
<protein>
    <submittedName>
        <fullName evidence="7">Homeobox protein Nkx-2.1</fullName>
    </submittedName>
</protein>
<feature type="domain" description="Myb-like" evidence="5">
    <location>
        <begin position="222"/>
        <end position="271"/>
    </location>
</feature>
<dbReference type="GO" id="GO:0000981">
    <property type="term" value="F:DNA-binding transcription factor activity, RNA polymerase II-specific"/>
    <property type="evidence" value="ECO:0007669"/>
    <property type="project" value="TreeGrafter"/>
</dbReference>
<dbReference type="SUPFAM" id="SSF46689">
    <property type="entry name" value="Homeodomain-like"/>
    <property type="match status" value="2"/>
</dbReference>
<feature type="region of interest" description="Disordered" evidence="4">
    <location>
        <begin position="25"/>
        <end position="83"/>
    </location>
</feature>
<dbReference type="Gene3D" id="1.10.10.60">
    <property type="entry name" value="Homeodomain-like"/>
    <property type="match status" value="2"/>
</dbReference>
<organism evidence="7 8">
    <name type="scientific">Mycoemilia scoparia</name>
    <dbReference type="NCBI Taxonomy" id="417184"/>
    <lineage>
        <taxon>Eukaryota</taxon>
        <taxon>Fungi</taxon>
        <taxon>Fungi incertae sedis</taxon>
        <taxon>Zoopagomycota</taxon>
        <taxon>Kickxellomycotina</taxon>
        <taxon>Kickxellomycetes</taxon>
        <taxon>Kickxellales</taxon>
        <taxon>Kickxellaceae</taxon>
        <taxon>Mycoemilia</taxon>
    </lineage>
</organism>
<keyword evidence="3" id="KW-0539">Nucleus</keyword>
<dbReference type="GO" id="GO:0005634">
    <property type="term" value="C:nucleus"/>
    <property type="evidence" value="ECO:0007669"/>
    <property type="project" value="UniProtKB-SubCell"/>
</dbReference>
<dbReference type="InterPro" id="IPR051651">
    <property type="entry name" value="DMTF1_DNA-bind_reg"/>
</dbReference>
<feature type="region of interest" description="Disordered" evidence="4">
    <location>
        <begin position="867"/>
        <end position="899"/>
    </location>
</feature>
<dbReference type="OrthoDB" id="39591at2759"/>
<evidence type="ECO:0000256" key="3">
    <source>
        <dbReference type="ARBA" id="ARBA00023242"/>
    </source>
</evidence>
<dbReference type="InterPro" id="IPR017930">
    <property type="entry name" value="Myb_dom"/>
</dbReference>
<dbReference type="CDD" id="cd00167">
    <property type="entry name" value="SANT"/>
    <property type="match status" value="1"/>
</dbReference>
<dbReference type="EMBL" id="JANBPU010000023">
    <property type="protein sequence ID" value="KAJ1919685.1"/>
    <property type="molecule type" value="Genomic_DNA"/>
</dbReference>
<evidence type="ECO:0000259" key="6">
    <source>
        <dbReference type="PROSITE" id="PS51294"/>
    </source>
</evidence>
<evidence type="ECO:0000313" key="8">
    <source>
        <dbReference type="Proteomes" id="UP001150538"/>
    </source>
</evidence>
<sequence length="899" mass="104642">MDAFSLGLDTSNLKGIASFNVGKKRRAKREQNFIEPGPDPKPIKEVSYNVGGAVEASGEPSNLRKRRKKGEDENGDETEAKRKRITKPWNREEMVVLDEAVQDYCKKNSIKEATLIKYLFSKELMKNEVAKEHRSGLVRYAMNKLVDRGFHSVNGFILRHYNPNKSKGGWTLEEDNMLLKLSQSGEFSNREIGFQLGRTIYDVIDRLKIITGRNGEAISYDWTEDEIQRFIDGIRTVKEILGYGPDAGDFRWKSVSNIVRTRNVGQCIRKWPIIRTLEPDLADLEIKKPLKLGSVDLLWTEKLSTTLLDRIRASQATKYTDLEWDDILKGNWCPYSASICRAFINKRIKRTDFRKIIDMPLPEFVEYMTSRIERFREKLKKKGKGNQWKSDELIRLIEAVTDLYWEADKQPTSEDIWWEPVADKVMTRTIKQCKLKWNMWLFSGRHPKYGVLVWDHTQETMLIERIRASGAKTVDGIKWDKISNAEWTKFTPELCKEHWDRRVLKHPRASELPLDQQLSWLEKQMKLRYKKGNNGACIFRDYYFGADTAKVELVREAVDEIIISRGCDAAVASSLQWGRVSKKCDIPVNLCKALWGAWLYSRSLDKGEQISWTDSMEGKLYKYINGQECSKESEIDWEKVRGNMGNIPYTADEVRDHWNRRIYAVPSLKNVPFPDRLEWFREQLIQGTSSTKTWARKDAAKLMTELTRYFLRKGKMPPLNLSGKWKKVAKHIDGHTGKECLLKWRGWVKQPVYRNGYLLRWTVITEGMFFKLVRDHVERTGVTSADQISWKAITYGNWTKYTAMELREHWYLTVALSPYVPSKKDPSKFVPVASLSLSEQLKHFVKLNKKKMKREINPDIKSPSFVENESEVELTGDKTWPNNPFDSNHGWVSGDEMDD</sequence>
<dbReference type="InterPro" id="IPR001005">
    <property type="entry name" value="SANT/Myb"/>
</dbReference>
<keyword evidence="8" id="KW-1185">Reference proteome</keyword>
<evidence type="ECO:0000313" key="7">
    <source>
        <dbReference type="EMBL" id="KAJ1919685.1"/>
    </source>
</evidence>
<keyword evidence="2 7" id="KW-0238">DNA-binding</keyword>
<reference evidence="7" key="1">
    <citation type="submission" date="2022-07" db="EMBL/GenBank/DDBJ databases">
        <title>Phylogenomic reconstructions and comparative analyses of Kickxellomycotina fungi.</title>
        <authorList>
            <person name="Reynolds N.K."/>
            <person name="Stajich J.E."/>
            <person name="Barry K."/>
            <person name="Grigoriev I.V."/>
            <person name="Crous P."/>
            <person name="Smith M.E."/>
        </authorList>
    </citation>
    <scope>NUCLEOTIDE SEQUENCE</scope>
    <source>
        <strain evidence="7">NBRC 100468</strain>
    </source>
</reference>